<dbReference type="InterPro" id="IPR008513">
    <property type="entry name" value="tRNA(Met)_cyd_acetate_ligase"/>
</dbReference>
<keyword evidence="5" id="KW-1185">Reference proteome</keyword>
<evidence type="ECO:0000313" key="5">
    <source>
        <dbReference type="Proteomes" id="UP000310506"/>
    </source>
</evidence>
<keyword evidence="3" id="KW-0963">Cytoplasm</keyword>
<feature type="binding site" evidence="3">
    <location>
        <position position="186"/>
    </location>
    <ligand>
        <name>ATP</name>
        <dbReference type="ChEBI" id="CHEBI:30616"/>
    </ligand>
</feature>
<dbReference type="EC" id="6.3.4.-" evidence="3"/>
<accession>A0A4S3B7K6</accession>
<keyword evidence="3" id="KW-0547">Nucleotide-binding</keyword>
<dbReference type="Gene3D" id="3.40.50.620">
    <property type="entry name" value="HUPs"/>
    <property type="match status" value="1"/>
</dbReference>
<dbReference type="RefSeq" id="WP_136136059.1">
    <property type="nucleotide sequence ID" value="NZ_SDGV01000004.1"/>
</dbReference>
<keyword evidence="3" id="KW-0067">ATP-binding</keyword>
<dbReference type="AlphaFoldDB" id="A0A4S3B7K6"/>
<dbReference type="GO" id="GO:0000049">
    <property type="term" value="F:tRNA binding"/>
    <property type="evidence" value="ECO:0007669"/>
    <property type="project" value="UniProtKB-KW"/>
</dbReference>
<dbReference type="GO" id="GO:0005524">
    <property type="term" value="F:ATP binding"/>
    <property type="evidence" value="ECO:0007669"/>
    <property type="project" value="UniProtKB-KW"/>
</dbReference>
<keyword evidence="3" id="KW-0820">tRNA-binding</keyword>
<comment type="caution">
    <text evidence="3">Lacks conserved residue(s) required for the propagation of feature annotation.</text>
</comment>
<keyword evidence="2 3" id="KW-0819">tRNA processing</keyword>
<name>A0A4S3B7K6_9ENTE</name>
<dbReference type="OrthoDB" id="9769796at2"/>
<protein>
    <recommendedName>
        <fullName evidence="3">tRNA(Met) cytidine acetate ligase</fullName>
        <ecNumber evidence="3">6.3.4.-</ecNumber>
    </recommendedName>
</protein>
<dbReference type="SUPFAM" id="SSF52374">
    <property type="entry name" value="Nucleotidylyl transferase"/>
    <property type="match status" value="1"/>
</dbReference>
<evidence type="ECO:0000313" key="4">
    <source>
        <dbReference type="EMBL" id="THB62060.1"/>
    </source>
</evidence>
<dbReference type="GO" id="GO:0005737">
    <property type="term" value="C:cytoplasm"/>
    <property type="evidence" value="ECO:0007669"/>
    <property type="project" value="UniProtKB-SubCell"/>
</dbReference>
<comment type="function">
    <text evidence="3">Catalyzes the formation of N(4)-acetylcytidine (ac(4)C) at the wobble position of elongator tRNA(Met), using acetate and ATP as substrates. First activates an acetate ion to form acetyladenylate (Ac-AMP) and then transfers the acetyl group to tRNA to form ac(4)C34.</text>
</comment>
<evidence type="ECO:0000256" key="3">
    <source>
        <dbReference type="HAMAP-Rule" id="MF_01539"/>
    </source>
</evidence>
<dbReference type="NCBIfam" id="NF010191">
    <property type="entry name" value="PRK13670.1"/>
    <property type="match status" value="1"/>
</dbReference>
<feature type="binding site" evidence="3">
    <location>
        <position position="161"/>
    </location>
    <ligand>
        <name>ATP</name>
        <dbReference type="ChEBI" id="CHEBI:30616"/>
    </ligand>
</feature>
<dbReference type="PANTHER" id="PTHR37825:SF1">
    <property type="entry name" value="TRNA(MET) CYTIDINE ACETATE LIGASE"/>
    <property type="match status" value="1"/>
</dbReference>
<keyword evidence="3" id="KW-0694">RNA-binding</keyword>
<evidence type="ECO:0000256" key="2">
    <source>
        <dbReference type="ARBA" id="ARBA00022694"/>
    </source>
</evidence>
<gene>
    <name evidence="3" type="primary">tmcAL</name>
    <name evidence="4" type="ORF">ESZ54_02305</name>
</gene>
<dbReference type="GO" id="GO:0006400">
    <property type="term" value="P:tRNA modification"/>
    <property type="evidence" value="ECO:0007669"/>
    <property type="project" value="UniProtKB-UniRule"/>
</dbReference>
<keyword evidence="4" id="KW-0808">Transferase</keyword>
<dbReference type="HAMAP" id="MF_01539">
    <property type="entry name" value="TmcAL"/>
    <property type="match status" value="1"/>
</dbReference>
<evidence type="ECO:0000256" key="1">
    <source>
        <dbReference type="ARBA" id="ARBA00022598"/>
    </source>
</evidence>
<dbReference type="InterPro" id="IPR014729">
    <property type="entry name" value="Rossmann-like_a/b/a_fold"/>
</dbReference>
<keyword evidence="1 3" id="KW-0436">Ligase</keyword>
<dbReference type="EMBL" id="SDGV01000004">
    <property type="protein sequence ID" value="THB62060.1"/>
    <property type="molecule type" value="Genomic_DNA"/>
</dbReference>
<comment type="caution">
    <text evidence="4">The sequence shown here is derived from an EMBL/GenBank/DDBJ whole genome shotgun (WGS) entry which is preliminary data.</text>
</comment>
<comment type="similarity">
    <text evidence="3">Belongs to the TmcAL family.</text>
</comment>
<feature type="binding site" evidence="3">
    <location>
        <position position="101"/>
    </location>
    <ligand>
        <name>ATP</name>
        <dbReference type="ChEBI" id="CHEBI:30616"/>
    </ligand>
</feature>
<reference evidence="4 5" key="1">
    <citation type="submission" date="2019-01" db="EMBL/GenBank/DDBJ databases">
        <title>Vagococcus silagei sp. nov. isolated from brewer's grain.</title>
        <authorList>
            <person name="Guu J.-R."/>
        </authorList>
    </citation>
    <scope>NUCLEOTIDE SEQUENCE [LARGE SCALE GENOMIC DNA]</scope>
    <source>
        <strain evidence="4 5">2B-2</strain>
    </source>
</reference>
<dbReference type="GO" id="GO:0016879">
    <property type="term" value="F:ligase activity, forming carbon-nitrogen bonds"/>
    <property type="evidence" value="ECO:0007669"/>
    <property type="project" value="UniProtKB-UniRule"/>
</dbReference>
<dbReference type="Proteomes" id="UP000310506">
    <property type="component" value="Unassembled WGS sequence"/>
</dbReference>
<feature type="binding site" evidence="3">
    <location>
        <begin position="7"/>
        <end position="20"/>
    </location>
    <ligand>
        <name>ATP</name>
        <dbReference type="ChEBI" id="CHEBI:30616"/>
    </ligand>
</feature>
<comment type="subcellular location">
    <subcellularLocation>
        <location evidence="3">Cytoplasm</location>
    </subcellularLocation>
</comment>
<dbReference type="PANTHER" id="PTHR37825">
    <property type="entry name" value="TRNA(MET) CYTIDINE ACETATE LIGASE"/>
    <property type="match status" value="1"/>
</dbReference>
<proteinExistence type="inferred from homology"/>
<dbReference type="Pfam" id="PF05636">
    <property type="entry name" value="HIGH_NTase1"/>
    <property type="match status" value="1"/>
</dbReference>
<organism evidence="4 5">
    <name type="scientific">Vagococcus silagei</name>
    <dbReference type="NCBI Taxonomy" id="2508885"/>
    <lineage>
        <taxon>Bacteria</taxon>
        <taxon>Bacillati</taxon>
        <taxon>Bacillota</taxon>
        <taxon>Bacilli</taxon>
        <taxon>Lactobacillales</taxon>
        <taxon>Enterococcaceae</taxon>
        <taxon>Vagococcus</taxon>
    </lineage>
</organism>
<comment type="catalytic activity">
    <reaction evidence="3">
        <text>cytidine(34) in elongator tRNA(Met) + acetate + ATP = N(4)-acetylcytidine(34) in elongator tRNA(Met) + AMP + diphosphate</text>
        <dbReference type="Rhea" id="RHEA:58144"/>
        <dbReference type="Rhea" id="RHEA-COMP:10693"/>
        <dbReference type="Rhea" id="RHEA-COMP:10694"/>
        <dbReference type="ChEBI" id="CHEBI:30089"/>
        <dbReference type="ChEBI" id="CHEBI:30616"/>
        <dbReference type="ChEBI" id="CHEBI:33019"/>
        <dbReference type="ChEBI" id="CHEBI:74900"/>
        <dbReference type="ChEBI" id="CHEBI:82748"/>
        <dbReference type="ChEBI" id="CHEBI:456215"/>
    </reaction>
</comment>
<sequence length="389" mass="44429">MKSCGLIVEYNPFHNGHRYHIEAARAASNCDVVVAIMSGNFLQRGEPACMDKWSRAEAALQEGANLVIELPFAHAVQSADYFARGGVQLLAALGVDSLCFGTDLSSDLDYEAFGRAHLEHESAINDLYQAREVTGESYPERMTAIYRQLLPEWTLDFSSPNHILGMAYAKENAKLASPMQIFPIQRQGSNYHESELNPINFSSATAIRQAVKSGTFNDLSSAMPTSSQKLLQEAPFIDWEYFWPLLKYRLLTTTPEQLRSVYQMKEGFEYRLFEKVKQANSFQELMTLAKTKRYTWTRIQRLLTYVLLNVTENEIMQAREHPYIRVLGFDEIGRDFLKQQKGRVSIPLITNVNRKNESLLALDIKAGQVYQTAYSSLKQQDYYRAPHYN</sequence>
<dbReference type="GO" id="GO:0016740">
    <property type="term" value="F:transferase activity"/>
    <property type="evidence" value="ECO:0007669"/>
    <property type="project" value="UniProtKB-KW"/>
</dbReference>